<dbReference type="InterPro" id="IPR012223">
    <property type="entry name" value="TEII"/>
</dbReference>
<accession>A0A7X0EF25</accession>
<dbReference type="GO" id="GO:0016297">
    <property type="term" value="F:fatty acyl-[ACP] hydrolase activity"/>
    <property type="evidence" value="ECO:0007669"/>
    <property type="project" value="UniProtKB-EC"/>
</dbReference>
<reference evidence="3 4" key="1">
    <citation type="submission" date="2020-08" db="EMBL/GenBank/DDBJ databases">
        <title>Genomic Encyclopedia of Type Strains, Phase IV (KMG-IV): sequencing the most valuable type-strain genomes for metagenomic binning, comparative biology and taxonomic classification.</title>
        <authorList>
            <person name="Goeker M."/>
        </authorList>
    </citation>
    <scope>NUCLEOTIDE SEQUENCE [LARGE SCALE GENOMIC DNA]</scope>
    <source>
        <strain evidence="3 4">DSM 22198</strain>
    </source>
</reference>
<gene>
    <name evidence="3" type="ORF">FHS74_005122</name>
</gene>
<evidence type="ECO:0000313" key="3">
    <source>
        <dbReference type="EMBL" id="MBB6254532.1"/>
    </source>
</evidence>
<dbReference type="EC" id="3.1.2.21" evidence="3"/>
<evidence type="ECO:0000313" key="4">
    <source>
        <dbReference type="Proteomes" id="UP000539175"/>
    </source>
</evidence>
<proteinExistence type="inferred from homology"/>
<name>A0A7X0EF25_9PROT</name>
<dbReference type="InterPro" id="IPR001031">
    <property type="entry name" value="Thioesterase"/>
</dbReference>
<feature type="domain" description="Thioesterase" evidence="2">
    <location>
        <begin position="40"/>
        <end position="259"/>
    </location>
</feature>
<dbReference type="RefSeq" id="WP_184807066.1">
    <property type="nucleotide sequence ID" value="NZ_JACIIZ010000018.1"/>
</dbReference>
<dbReference type="Pfam" id="PF00975">
    <property type="entry name" value="Thioesterase"/>
    <property type="match status" value="1"/>
</dbReference>
<sequence>MKDGPALHRRLGPLAQCQSMGWTMTKSGELQAADGKNKIHLLCFPYACGSASIYRNWPENLPEYVVRPVELAGRGARFGEAPATTVQEIVSEVLRDVVSKLDCPICLFGHSMGATIAFELARAMVTGGFAPPLHLFVSARIAPQEPCEPLALADASDEAVTEVLHRLGGTSPELLADPGFLEFFLPVARADFGLVNGYVYQPSSPLQIPITAISGSADMTAPEPKMLSWRRETSMSFRHHVVGGEHFYIDHNPAKLLDIVGRMGASLNLSLEARLRRQG</sequence>
<evidence type="ECO:0000259" key="2">
    <source>
        <dbReference type="Pfam" id="PF00975"/>
    </source>
</evidence>
<dbReference type="Gene3D" id="3.40.50.1820">
    <property type="entry name" value="alpha/beta hydrolase"/>
    <property type="match status" value="1"/>
</dbReference>
<keyword evidence="4" id="KW-1185">Reference proteome</keyword>
<protein>
    <submittedName>
        <fullName evidence="3">Medium-chain acyl-[acyl-carrier-protein] hydrolase</fullName>
        <ecNumber evidence="3">3.1.2.21</ecNumber>
    </submittedName>
</protein>
<dbReference type="Proteomes" id="UP000539175">
    <property type="component" value="Unassembled WGS sequence"/>
</dbReference>
<dbReference type="SUPFAM" id="SSF53474">
    <property type="entry name" value="alpha/beta-Hydrolases"/>
    <property type="match status" value="1"/>
</dbReference>
<dbReference type="GO" id="GO:0008610">
    <property type="term" value="P:lipid biosynthetic process"/>
    <property type="evidence" value="ECO:0007669"/>
    <property type="project" value="TreeGrafter"/>
</dbReference>
<dbReference type="EMBL" id="JACIIZ010000018">
    <property type="protein sequence ID" value="MBB6254532.1"/>
    <property type="molecule type" value="Genomic_DNA"/>
</dbReference>
<dbReference type="PANTHER" id="PTHR11487:SF0">
    <property type="entry name" value="S-ACYL FATTY ACID SYNTHASE THIOESTERASE, MEDIUM CHAIN"/>
    <property type="match status" value="1"/>
</dbReference>
<dbReference type="InterPro" id="IPR029058">
    <property type="entry name" value="AB_hydrolase_fold"/>
</dbReference>
<organism evidence="3 4">
    <name type="scientific">Nitrospirillum iridis</name>
    <dbReference type="NCBI Taxonomy" id="765888"/>
    <lineage>
        <taxon>Bacteria</taxon>
        <taxon>Pseudomonadati</taxon>
        <taxon>Pseudomonadota</taxon>
        <taxon>Alphaproteobacteria</taxon>
        <taxon>Rhodospirillales</taxon>
        <taxon>Azospirillaceae</taxon>
        <taxon>Nitrospirillum</taxon>
    </lineage>
</organism>
<comment type="caution">
    <text evidence="3">The sequence shown here is derived from an EMBL/GenBank/DDBJ whole genome shotgun (WGS) entry which is preliminary data.</text>
</comment>
<keyword evidence="3" id="KW-0378">Hydrolase</keyword>
<comment type="similarity">
    <text evidence="1">Belongs to the thioesterase family.</text>
</comment>
<dbReference type="AlphaFoldDB" id="A0A7X0EF25"/>
<evidence type="ECO:0000256" key="1">
    <source>
        <dbReference type="ARBA" id="ARBA00007169"/>
    </source>
</evidence>
<dbReference type="PANTHER" id="PTHR11487">
    <property type="entry name" value="THIOESTERASE"/>
    <property type="match status" value="1"/>
</dbReference>